<accession>A0ACB7J447</accession>
<reference evidence="1 2" key="1">
    <citation type="journal article" date="2021" name="Appl. Environ. Microbiol.">
        <title>Genetic linkage and physical mapping for an oyster mushroom Pleurotus cornucopiae and QTL analysis for the trait cap color.</title>
        <authorList>
            <person name="Zhang Y."/>
            <person name="Gao W."/>
            <person name="Sonnenberg A."/>
            <person name="Chen Q."/>
            <person name="Zhang J."/>
            <person name="Huang C."/>
        </authorList>
    </citation>
    <scope>NUCLEOTIDE SEQUENCE [LARGE SCALE GENOMIC DNA]</scope>
    <source>
        <strain evidence="1">CCMSSC00406</strain>
    </source>
</reference>
<evidence type="ECO:0000313" key="1">
    <source>
        <dbReference type="EMBL" id="KAG9224628.1"/>
    </source>
</evidence>
<keyword evidence="2" id="KW-1185">Reference proteome</keyword>
<proteinExistence type="predicted"/>
<evidence type="ECO:0000313" key="2">
    <source>
        <dbReference type="Proteomes" id="UP000824881"/>
    </source>
</evidence>
<organism evidence="1 2">
    <name type="scientific">Pleurotus cornucopiae</name>
    <name type="common">Cornucopia mushroom</name>
    <dbReference type="NCBI Taxonomy" id="5321"/>
    <lineage>
        <taxon>Eukaryota</taxon>
        <taxon>Fungi</taxon>
        <taxon>Dikarya</taxon>
        <taxon>Basidiomycota</taxon>
        <taxon>Agaricomycotina</taxon>
        <taxon>Agaricomycetes</taxon>
        <taxon>Agaricomycetidae</taxon>
        <taxon>Agaricales</taxon>
        <taxon>Pleurotineae</taxon>
        <taxon>Pleurotaceae</taxon>
        <taxon>Pleurotus</taxon>
    </lineage>
</organism>
<gene>
    <name evidence="1" type="ORF">CCMSSC00406_0002221</name>
</gene>
<dbReference type="Proteomes" id="UP000824881">
    <property type="component" value="Unassembled WGS sequence"/>
</dbReference>
<sequence length="687" mass="74518">MPADYQEEVIADSEEEDIYAPLDTTHETIDHYESTRVTRPSSVDTYGIPTTEPSNISNFTDLPSTLLARSDISSVAIFSTVGDLTTTTGSTSRPKPRPIKRKNDLDISNSASSSSALPLVVDDDVKKKDRPRPRPIKRKQSTVDSDPHLEAGGIEGAIVQQTKDNSGPYGMDIAERAKVRRRTAKEKALSVTEPSFAIVLPPQKHKKGNTYPEPSEVIELSSEDELSMAAPARPQKGLKAKGTPRGRAISDTVIMANHTAPAPSSQPTIPVPSSSLSGYHHAPLHLPPSDIPESPLTEPEHPPIVALSEPDNFDIGPQLDQGHEPSLFTPEPAARKRKRGVIYDDEEEDELATIKPPIPTFFASSSPPLNPAKQSKTPSKKQKSYIPLEPLPAATKKKPKPRSKKESTAVSATGDGGSTAPKRKGKGKKKSDEVANVPDEEVEGSHPNMAPPSRLIATPDPDDDSTGRAREEAALVNGPPNPESKRKGNRSRKAETIAPEMALPREEPFEENPPAKVGHLGYVHGRDTHRLNQENHPPVTPAKPPGNASSSASKSSGSSLTSRYSIAPRTKSTPMSELIRRVNSMPGSPFATSPAARTGSAYSPYLKTSKSTLSRIAPLHPNRRAPPPPPPPPPPKKKTKKEIEREEKWEEELIESLGGLDAWVALSDADRKDLRRGKFEMEMNGWD</sequence>
<dbReference type="EMBL" id="WQMT02000003">
    <property type="protein sequence ID" value="KAG9224628.1"/>
    <property type="molecule type" value="Genomic_DNA"/>
</dbReference>
<comment type="caution">
    <text evidence="1">The sequence shown here is derived from an EMBL/GenBank/DDBJ whole genome shotgun (WGS) entry which is preliminary data.</text>
</comment>
<name>A0ACB7J447_PLECO</name>
<protein>
    <submittedName>
        <fullName evidence="1">Uncharacterized protein</fullName>
    </submittedName>
</protein>